<dbReference type="Gene3D" id="1.10.10.10">
    <property type="entry name" value="Winged helix-like DNA-binding domain superfamily/Winged helix DNA-binding domain"/>
    <property type="match status" value="1"/>
</dbReference>
<dbReference type="AlphaFoldDB" id="A0A679I8C1"/>
<evidence type="ECO:0000313" key="1">
    <source>
        <dbReference type="EMBL" id="BBU69104.1"/>
    </source>
</evidence>
<dbReference type="OrthoDB" id="5514107at2"/>
<dbReference type="RefSeq" id="WP_162050162.1">
    <property type="nucleotide sequence ID" value="NZ_AP019011.1"/>
</dbReference>
<dbReference type="SUPFAM" id="SSF46785">
    <property type="entry name" value="Winged helix' DNA-binding domain"/>
    <property type="match status" value="1"/>
</dbReference>
<dbReference type="Pfam" id="PF25212">
    <property type="entry name" value="HVO_A0114"/>
    <property type="match status" value="1"/>
</dbReference>
<protein>
    <submittedName>
        <fullName evidence="1">Uncharacterized protein</fullName>
    </submittedName>
</protein>
<organism evidence="1 2">
    <name type="scientific">Fluviibacter phosphoraccumulans</name>
    <dbReference type="NCBI Taxonomy" id="1751046"/>
    <lineage>
        <taxon>Bacteria</taxon>
        <taxon>Pseudomonadati</taxon>
        <taxon>Pseudomonadota</taxon>
        <taxon>Betaproteobacteria</taxon>
        <taxon>Rhodocyclales</taxon>
        <taxon>Fluviibacteraceae</taxon>
        <taxon>Fluviibacter</taxon>
    </lineage>
</organism>
<proteinExistence type="predicted"/>
<dbReference type="InterPro" id="IPR036388">
    <property type="entry name" value="WH-like_DNA-bd_sf"/>
</dbReference>
<gene>
    <name evidence="1" type="ORF">ICHIAU1_13870</name>
</gene>
<dbReference type="EMBL" id="AP022345">
    <property type="protein sequence ID" value="BBU69104.1"/>
    <property type="molecule type" value="Genomic_DNA"/>
</dbReference>
<sequence>MKKLILKTGTEQDFFKRGREIAKAADLGQPIPEESIISFEDPADVTKLITTARLALFRAIKECPGSITQISTRLRRDRSAVKRDIDELERAGLLLVSTKTLPGHGRMKEVRAAASQFNLQAVIF</sequence>
<keyword evidence="2" id="KW-1185">Reference proteome</keyword>
<evidence type="ECO:0000313" key="2">
    <source>
        <dbReference type="Proteomes" id="UP000463961"/>
    </source>
</evidence>
<dbReference type="InterPro" id="IPR036390">
    <property type="entry name" value="WH_DNA-bd_sf"/>
</dbReference>
<reference evidence="2" key="1">
    <citation type="submission" date="2020-01" db="EMBL/GenBank/DDBJ databases">
        <title>Phosphoaccumulans saitamaens gen. nov., sp. nov., a polyphosphate accumulating bacterium isolated from surface river water.</title>
        <authorList>
            <person name="Watanabe K."/>
            <person name="Suda W."/>
        </authorList>
    </citation>
    <scope>NUCLEOTIDE SEQUENCE [LARGE SCALE GENOMIC DNA]</scope>
    <source>
        <strain evidence="2">ICHIAU1</strain>
    </source>
</reference>
<accession>A0A679I8C1</accession>
<dbReference type="Proteomes" id="UP000463961">
    <property type="component" value="Chromosome"/>
</dbReference>
<name>A0A679I8C1_9RHOO</name>